<dbReference type="Gene3D" id="3.30.1050.40">
    <property type="match status" value="1"/>
</dbReference>
<protein>
    <recommendedName>
        <fullName evidence="1">Bacterial SCP orthologue domain-containing protein</fullName>
    </recommendedName>
</protein>
<gene>
    <name evidence="2" type="ORF">HMPREF9607_00531</name>
</gene>
<dbReference type="Pfam" id="PF17844">
    <property type="entry name" value="SCP_3"/>
    <property type="match status" value="1"/>
</dbReference>
<dbReference type="InterPro" id="IPR041629">
    <property type="entry name" value="SCP_3"/>
</dbReference>
<evidence type="ECO:0000313" key="2">
    <source>
        <dbReference type="EMBL" id="EFS93318.1"/>
    </source>
</evidence>
<accession>A0ABN0C7X0</accession>
<proteinExistence type="predicted"/>
<evidence type="ECO:0000259" key="1">
    <source>
        <dbReference type="Pfam" id="PF17844"/>
    </source>
</evidence>
<dbReference type="Proteomes" id="UP000003179">
    <property type="component" value="Unassembled WGS sequence"/>
</dbReference>
<feature type="domain" description="Bacterial SCP orthologue" evidence="1">
    <location>
        <begin position="181"/>
        <end position="271"/>
    </location>
</feature>
<keyword evidence="3" id="KW-1185">Reference proteome</keyword>
<reference evidence="2" key="1">
    <citation type="submission" date="2010-08" db="EMBL/GenBank/DDBJ databases">
        <authorList>
            <person name="Weinstock G."/>
            <person name="Sodergren E."/>
            <person name="Clifton S."/>
            <person name="Fulton L."/>
            <person name="Fulton B."/>
            <person name="Courtney L."/>
            <person name="Fronick C."/>
            <person name="Harrison M."/>
            <person name="Strong C."/>
            <person name="Farmer C."/>
            <person name="Delahaunty K."/>
            <person name="Markovic C."/>
            <person name="Hall O."/>
            <person name="Minx P."/>
            <person name="Tomlinson C."/>
            <person name="Mitreva M."/>
            <person name="Hou S."/>
            <person name="Chen J."/>
            <person name="Wollam A."/>
            <person name="Pepin K.H."/>
            <person name="Johnson M."/>
            <person name="Bhonagiri V."/>
            <person name="Zhang X."/>
            <person name="Suruliraj S."/>
            <person name="Warren W."/>
            <person name="Chinwalla A."/>
            <person name="Mardis E.R."/>
            <person name="Wilson R.K."/>
        </authorList>
    </citation>
    <scope>NUCLEOTIDE SEQUENCE [LARGE SCALE GENOMIC DNA]</scope>
    <source>
        <strain evidence="2">HL044PA1</strain>
    </source>
</reference>
<comment type="caution">
    <text evidence="2">The sequence shown here is derived from an EMBL/GenBank/DDBJ whole genome shotgun (WGS) entry which is preliminary data.</text>
</comment>
<name>A0ABN0C7X0_9ACTN</name>
<organism evidence="2 3">
    <name type="scientific">Cutibacterium modestum HL044PA1</name>
    <dbReference type="NCBI Taxonomy" id="765109"/>
    <lineage>
        <taxon>Bacteria</taxon>
        <taxon>Bacillati</taxon>
        <taxon>Actinomycetota</taxon>
        <taxon>Actinomycetes</taxon>
        <taxon>Propionibacteriales</taxon>
        <taxon>Propionibacteriaceae</taxon>
        <taxon>Cutibacterium</taxon>
        <taxon>Cutibacterium modestum</taxon>
    </lineage>
</organism>
<evidence type="ECO:0000313" key="3">
    <source>
        <dbReference type="Proteomes" id="UP000003179"/>
    </source>
</evidence>
<sequence length="285" mass="30256">MGVRSVQLGTPSFVEVTIMAARAKRGVRRLATTWVATARCLLPQPKTGSFSPGEAQLWGRRHIAYLMVIFTDTLQTVTTPTTIRPMTLARVINERHKATGTLAAIGHEIIADDTASRLAGQAQRLLDEVGSVLLATPGPSATADSLVGPVRVTDHLRATLLAMVTIGLHDGIDIPSLAIIESCRTLSAVLDETHGGRTIELRIPPACAVQLAATESGPSHHRGTPPNVAETDPVTFLRLATGFSRWSEMRSAGRVQASGSHVDDAAGVLPVVDMAGIFRDILADD</sequence>
<dbReference type="EMBL" id="ADZU01000011">
    <property type="protein sequence ID" value="EFS93318.1"/>
    <property type="molecule type" value="Genomic_DNA"/>
</dbReference>